<reference evidence="2 3" key="1">
    <citation type="submission" date="2024-09" db="EMBL/GenBank/DDBJ databases">
        <authorList>
            <person name="Sun Q."/>
            <person name="Mori K."/>
        </authorList>
    </citation>
    <scope>NUCLEOTIDE SEQUENCE [LARGE SCALE GENOMIC DNA]</scope>
    <source>
        <strain evidence="2 3">TBRC 0563</strain>
    </source>
</reference>
<evidence type="ECO:0000313" key="3">
    <source>
        <dbReference type="Proteomes" id="UP001589627"/>
    </source>
</evidence>
<sequence length="194" mass="19801">MELREVPHRSRRRGRGTLRAAGRARHRRGDPGGREGPALIQVAVCGPGDCTETERRAAYEVGRLLAARGAVVLCGGYGGVMGAVTEGARSAGGLVVGVLSGADRAEAHPGLSAAVATGMGQARNALIVGSADAVIAVGGSWGTLSEVAHALRRGTVPVVQLGGWHLYDTDGEPVRGPMEATSPEEAVALTGLWP</sequence>
<dbReference type="InterPro" id="IPR052341">
    <property type="entry name" value="LOG_family_nucleotidases"/>
</dbReference>
<dbReference type="InterPro" id="IPR041164">
    <property type="entry name" value="LDcluster4"/>
</dbReference>
<accession>A0ABV5YFE4</accession>
<dbReference type="NCBIfam" id="TIGR00725">
    <property type="entry name" value="TIGR00725 family protein"/>
    <property type="match status" value="1"/>
</dbReference>
<dbReference type="RefSeq" id="WP_378202008.1">
    <property type="nucleotide sequence ID" value="NZ_JBHLZP010000103.1"/>
</dbReference>
<dbReference type="PANTHER" id="PTHR43393:SF3">
    <property type="entry name" value="LYSINE DECARBOXYLASE-LIKE PROTEIN"/>
    <property type="match status" value="1"/>
</dbReference>
<dbReference type="SUPFAM" id="SSF102405">
    <property type="entry name" value="MCP/YpsA-like"/>
    <property type="match status" value="1"/>
</dbReference>
<evidence type="ECO:0000256" key="1">
    <source>
        <dbReference type="SAM" id="MobiDB-lite"/>
    </source>
</evidence>
<protein>
    <submittedName>
        <fullName evidence="2">TIGR00725 family protein</fullName>
    </submittedName>
</protein>
<dbReference type="InterPro" id="IPR005268">
    <property type="entry name" value="CHP00725"/>
</dbReference>
<gene>
    <name evidence="2" type="ORF">ACFFNX_16310</name>
</gene>
<dbReference type="Gene3D" id="3.40.50.450">
    <property type="match status" value="1"/>
</dbReference>
<evidence type="ECO:0000313" key="2">
    <source>
        <dbReference type="EMBL" id="MFB9833753.1"/>
    </source>
</evidence>
<keyword evidence="3" id="KW-1185">Reference proteome</keyword>
<dbReference type="Pfam" id="PF18306">
    <property type="entry name" value="LDcluster4"/>
    <property type="match status" value="1"/>
</dbReference>
<proteinExistence type="predicted"/>
<name>A0ABV5YFE4_9ACTN</name>
<comment type="caution">
    <text evidence="2">The sequence shown here is derived from an EMBL/GenBank/DDBJ whole genome shotgun (WGS) entry which is preliminary data.</text>
</comment>
<dbReference type="EMBL" id="JBHLZP010000103">
    <property type="protein sequence ID" value="MFB9833753.1"/>
    <property type="molecule type" value="Genomic_DNA"/>
</dbReference>
<feature type="region of interest" description="Disordered" evidence="1">
    <location>
        <begin position="1"/>
        <end position="36"/>
    </location>
</feature>
<dbReference type="Proteomes" id="UP001589627">
    <property type="component" value="Unassembled WGS sequence"/>
</dbReference>
<dbReference type="PANTHER" id="PTHR43393">
    <property type="entry name" value="CYTOKININ RIBOSIDE 5'-MONOPHOSPHATE PHOSPHORIBOHYDROLASE"/>
    <property type="match status" value="1"/>
</dbReference>
<feature type="compositionally biased region" description="Basic residues" evidence="1">
    <location>
        <begin position="9"/>
        <end position="28"/>
    </location>
</feature>
<organism evidence="2 3">
    <name type="scientific">Actinoallomurus acaciae</name>
    <dbReference type="NCBI Taxonomy" id="502577"/>
    <lineage>
        <taxon>Bacteria</taxon>
        <taxon>Bacillati</taxon>
        <taxon>Actinomycetota</taxon>
        <taxon>Actinomycetes</taxon>
        <taxon>Streptosporangiales</taxon>
        <taxon>Thermomonosporaceae</taxon>
        <taxon>Actinoallomurus</taxon>
    </lineage>
</organism>